<evidence type="ECO:0000313" key="4">
    <source>
        <dbReference type="EMBL" id="MCM4076017.1"/>
    </source>
</evidence>
<accession>A0ABT0XQK3</accession>
<keyword evidence="1" id="KW-0805">Transcription regulation</keyword>
<keyword evidence="3" id="KW-0812">Transmembrane</keyword>
<keyword evidence="3" id="KW-1133">Transmembrane helix</keyword>
<feature type="transmembrane region" description="Helical" evidence="3">
    <location>
        <begin position="116"/>
        <end position="134"/>
    </location>
</feature>
<dbReference type="Proteomes" id="UP001523216">
    <property type="component" value="Unassembled WGS sequence"/>
</dbReference>
<dbReference type="EMBL" id="JAMQOL010000001">
    <property type="protein sequence ID" value="MCM4076017.1"/>
    <property type="molecule type" value="Genomic_DNA"/>
</dbReference>
<name>A0ABT0XQK3_9ACTN</name>
<reference evidence="4 5" key="1">
    <citation type="submission" date="2022-06" db="EMBL/GenBank/DDBJ databases">
        <title>Actinoplanes abujensis sp. nov., isolated from Nigerian arid soil.</title>
        <authorList>
            <person name="Ding P."/>
        </authorList>
    </citation>
    <scope>NUCLEOTIDE SEQUENCE [LARGE SCALE GENOMIC DNA]</scope>
    <source>
        <strain evidence="5">TRM88002</strain>
        <plasmid evidence="4">p1</plasmid>
    </source>
</reference>
<gene>
    <name evidence="4" type="ORF">LXN57_00385</name>
</gene>
<dbReference type="InterPro" id="IPR041916">
    <property type="entry name" value="Anti_sigma_zinc_sf"/>
</dbReference>
<evidence type="ECO:0000313" key="5">
    <source>
        <dbReference type="Proteomes" id="UP001523216"/>
    </source>
</evidence>
<keyword evidence="3" id="KW-0472">Membrane</keyword>
<feature type="transmembrane region" description="Helical" evidence="3">
    <location>
        <begin position="84"/>
        <end position="104"/>
    </location>
</feature>
<protein>
    <submittedName>
        <fullName evidence="4">Zf-HC2 domain-containing protein</fullName>
    </submittedName>
</protein>
<comment type="caution">
    <text evidence="4">The sequence shown here is derived from an EMBL/GenBank/DDBJ whole genome shotgun (WGS) entry which is preliminary data.</text>
</comment>
<feature type="transmembrane region" description="Helical" evidence="3">
    <location>
        <begin position="183"/>
        <end position="203"/>
    </location>
</feature>
<evidence type="ECO:0000256" key="2">
    <source>
        <dbReference type="ARBA" id="ARBA00023163"/>
    </source>
</evidence>
<evidence type="ECO:0000256" key="1">
    <source>
        <dbReference type="ARBA" id="ARBA00023015"/>
    </source>
</evidence>
<feature type="transmembrane region" description="Helical" evidence="3">
    <location>
        <begin position="155"/>
        <end position="177"/>
    </location>
</feature>
<feature type="transmembrane region" description="Helical" evidence="3">
    <location>
        <begin position="238"/>
        <end position="257"/>
    </location>
</feature>
<evidence type="ECO:0000256" key="3">
    <source>
        <dbReference type="SAM" id="Phobius"/>
    </source>
</evidence>
<proteinExistence type="predicted"/>
<dbReference type="Gene3D" id="1.10.10.1320">
    <property type="entry name" value="Anti-sigma factor, zinc-finger domain"/>
    <property type="match status" value="1"/>
</dbReference>
<dbReference type="RefSeq" id="WP_251796041.1">
    <property type="nucleotide sequence ID" value="NZ_JAMQOL010000001.1"/>
</dbReference>
<sequence length="263" mass="28147">MTEHIPAASLAAYTAGEPGLDDAAVWAVEVHLENCADCRARMAGLAPPPLLTLLDDVQVMIDRGVRTGPEPVRRRTWRRLAHRWAVWSVVPWLTLVFSAVLAAFLLDREFPQRPSLVLLLAPVAPLAGLAVAWSRRSDPAWEITVGTSRAGLELLLRRTVVVLATVLPPLAWAGWLLEMSPALWLLPSLAFTAATLLLGGLIGVARAATLLSAGWLLAVALPAVLTANLPVVVRPSSVPVWAAAALIGAVLAVLRAGDHRRFN</sequence>
<keyword evidence="5" id="KW-1185">Reference proteome</keyword>
<organism evidence="4 5">
    <name type="scientific">Paractinoplanes hotanensis</name>
    <dbReference type="NCBI Taxonomy" id="2906497"/>
    <lineage>
        <taxon>Bacteria</taxon>
        <taxon>Bacillati</taxon>
        <taxon>Actinomycetota</taxon>
        <taxon>Actinomycetes</taxon>
        <taxon>Micromonosporales</taxon>
        <taxon>Micromonosporaceae</taxon>
        <taxon>Paractinoplanes</taxon>
    </lineage>
</organism>
<keyword evidence="4" id="KW-0614">Plasmid</keyword>
<geneLocation type="plasmid" evidence="4">
    <name>p1</name>
</geneLocation>
<keyword evidence="2" id="KW-0804">Transcription</keyword>
<feature type="transmembrane region" description="Helical" evidence="3">
    <location>
        <begin position="210"/>
        <end position="232"/>
    </location>
</feature>